<gene>
    <name evidence="2" type="ORF">ACJ72_05177</name>
</gene>
<name>A0A1B7NUM9_9EURO</name>
<reference evidence="2 3" key="1">
    <citation type="submission" date="2015-07" db="EMBL/GenBank/DDBJ databases">
        <title>Emmonsia species relationships and genome sequence.</title>
        <authorList>
            <person name="Cuomo C.A."/>
            <person name="Schwartz I.S."/>
            <person name="Kenyon C."/>
            <person name="de Hoog G.S."/>
            <person name="Govender N.P."/>
            <person name="Botha A."/>
            <person name="Moreno L."/>
            <person name="de Vries M."/>
            <person name="Munoz J.F."/>
            <person name="Stielow J.B."/>
        </authorList>
    </citation>
    <scope>NUCLEOTIDE SEQUENCE [LARGE SCALE GENOMIC DNA]</scope>
    <source>
        <strain evidence="2 3">CBS 136260</strain>
    </source>
</reference>
<dbReference type="EMBL" id="LGUA01000689">
    <property type="protein sequence ID" value="OAX80490.1"/>
    <property type="molecule type" value="Genomic_DNA"/>
</dbReference>
<evidence type="ECO:0000256" key="1">
    <source>
        <dbReference type="SAM" id="SignalP"/>
    </source>
</evidence>
<dbReference type="Proteomes" id="UP000091918">
    <property type="component" value="Unassembled WGS sequence"/>
</dbReference>
<protein>
    <submittedName>
        <fullName evidence="2">Uncharacterized protein</fullName>
    </submittedName>
</protein>
<keyword evidence="1" id="KW-0732">Signal</keyword>
<feature type="chain" id="PRO_5008598225" evidence="1">
    <location>
        <begin position="18"/>
        <end position="128"/>
    </location>
</feature>
<proteinExistence type="predicted"/>
<dbReference type="AlphaFoldDB" id="A0A1B7NUM9"/>
<comment type="caution">
    <text evidence="2">The sequence shown here is derived from an EMBL/GenBank/DDBJ whole genome shotgun (WGS) entry which is preliminary data.</text>
</comment>
<accession>A0A1B7NUM9</accession>
<evidence type="ECO:0000313" key="3">
    <source>
        <dbReference type="Proteomes" id="UP000091918"/>
    </source>
</evidence>
<feature type="signal peptide" evidence="1">
    <location>
        <begin position="1"/>
        <end position="17"/>
    </location>
</feature>
<sequence>MGKITILSLIWLGLASAQITKLPLLGNINDLDGEFAAALPAPQKYTLTPWTEDEISRGLPKDSAWAGSLYEPQSHFYCKGDLSVYNVTFPDVRIQFTLLWPAAPTEFARNTKLELSNESVCSVLNPGL</sequence>
<dbReference type="OrthoDB" id="10473182at2759"/>
<keyword evidence="3" id="KW-1185">Reference proteome</keyword>
<organism evidence="2 3">
    <name type="scientific">Emergomyces africanus</name>
    <dbReference type="NCBI Taxonomy" id="1955775"/>
    <lineage>
        <taxon>Eukaryota</taxon>
        <taxon>Fungi</taxon>
        <taxon>Dikarya</taxon>
        <taxon>Ascomycota</taxon>
        <taxon>Pezizomycotina</taxon>
        <taxon>Eurotiomycetes</taxon>
        <taxon>Eurotiomycetidae</taxon>
        <taxon>Onygenales</taxon>
        <taxon>Ajellomycetaceae</taxon>
        <taxon>Emergomyces</taxon>
    </lineage>
</organism>
<evidence type="ECO:0000313" key="2">
    <source>
        <dbReference type="EMBL" id="OAX80490.1"/>
    </source>
</evidence>